<feature type="compositionally biased region" description="Gly residues" evidence="1">
    <location>
        <begin position="384"/>
        <end position="402"/>
    </location>
</feature>
<dbReference type="Pfam" id="PF01476">
    <property type="entry name" value="LysM"/>
    <property type="match status" value="1"/>
</dbReference>
<dbReference type="InterPro" id="IPR036779">
    <property type="entry name" value="LysM_dom_sf"/>
</dbReference>
<dbReference type="STRING" id="633440.SAMN05421869_118112"/>
<feature type="compositionally biased region" description="Low complexity" evidence="1">
    <location>
        <begin position="267"/>
        <end position="286"/>
    </location>
</feature>
<feature type="region of interest" description="Disordered" evidence="1">
    <location>
        <begin position="20"/>
        <end position="184"/>
    </location>
</feature>
<dbReference type="EMBL" id="FNDJ01000018">
    <property type="protein sequence ID" value="SDK73862.1"/>
    <property type="molecule type" value="Genomic_DNA"/>
</dbReference>
<sequence length="543" mass="52863">MRTTTNTDTTSEDVKLLTLIADATQSNDRRGDNTRSGAGSRGNSGKMLGLRSSGGRTRGGSSSGGGAIRGRGKPHLRLVPSPRADSDQDDTLLQTRRGPHAPPVDGEETRTGRKPFVPGNGQGTVAAEDEAGTAGRGRAAAAPTGARRGVWRRGEAAAAATGAKRGAGRRGGAPATEANSAGAPRNLTVAGAQVAAAGPGSVGPGSVGPGGAGPGGAGSWGAAAAEPRGGAGPRGGMSAGARKTGVDGRGGTAAPEARAGAGRRKGVAASRADGGARGRGPVPATGANGGRGTPGPATAAGGDGGVRARGPVTGTGADGGRGARGSVRGTGANGGAGAREGVTAAGVEGGVGRGSRIAGGKVRAGRGPKVAVKGPGAGKRTVGGVAGGGPGPTVGAKGGVGVGPRRPVGRGTARRGWSRWAVGWRERRAAARLGRRSAPPVRLTRRGRLVVVIGVALLSLGGFWLGTRAAGHAAVQVVVPGHAGLPWVEVHQGDTLWGIADALTRGGDTDAVVAEIKRLNGLPDSLIRPGTRLYVPNDTAALR</sequence>
<protein>
    <submittedName>
        <fullName evidence="3">LysM domain-containing protein</fullName>
    </submittedName>
</protein>
<evidence type="ECO:0000313" key="3">
    <source>
        <dbReference type="EMBL" id="SDK73862.1"/>
    </source>
</evidence>
<feature type="compositionally biased region" description="Gly residues" evidence="1">
    <location>
        <begin position="56"/>
        <end position="69"/>
    </location>
</feature>
<feature type="compositionally biased region" description="Polar residues" evidence="1">
    <location>
        <begin position="34"/>
        <end position="43"/>
    </location>
</feature>
<evidence type="ECO:0000259" key="2">
    <source>
        <dbReference type="PROSITE" id="PS51782"/>
    </source>
</evidence>
<dbReference type="SUPFAM" id="SSF54106">
    <property type="entry name" value="LysM domain"/>
    <property type="match status" value="1"/>
</dbReference>
<reference evidence="3 4" key="1">
    <citation type="submission" date="2016-10" db="EMBL/GenBank/DDBJ databases">
        <authorList>
            <person name="de Groot N.N."/>
        </authorList>
    </citation>
    <scope>NUCLEOTIDE SEQUENCE [LARGE SCALE GENOMIC DNA]</scope>
    <source>
        <strain evidence="3 4">CGMCC 4.6533</strain>
    </source>
</reference>
<dbReference type="InterPro" id="IPR018392">
    <property type="entry name" value="LysM"/>
</dbReference>
<feature type="compositionally biased region" description="Gly residues" evidence="1">
    <location>
        <begin position="229"/>
        <end position="238"/>
    </location>
</feature>
<keyword evidence="4" id="KW-1185">Reference proteome</keyword>
<evidence type="ECO:0000256" key="1">
    <source>
        <dbReference type="SAM" id="MobiDB-lite"/>
    </source>
</evidence>
<organism evidence="3 4">
    <name type="scientific">Nonomuraea jiangxiensis</name>
    <dbReference type="NCBI Taxonomy" id="633440"/>
    <lineage>
        <taxon>Bacteria</taxon>
        <taxon>Bacillati</taxon>
        <taxon>Actinomycetota</taxon>
        <taxon>Actinomycetes</taxon>
        <taxon>Streptosporangiales</taxon>
        <taxon>Streptosporangiaceae</taxon>
        <taxon>Nonomuraea</taxon>
    </lineage>
</organism>
<proteinExistence type="predicted"/>
<feature type="region of interest" description="Disordered" evidence="1">
    <location>
        <begin position="196"/>
        <end position="414"/>
    </location>
</feature>
<dbReference type="OrthoDB" id="5084290at2"/>
<dbReference type="Gene3D" id="3.10.350.10">
    <property type="entry name" value="LysM domain"/>
    <property type="match status" value="1"/>
</dbReference>
<dbReference type="AlphaFoldDB" id="A0A1G9ECH4"/>
<accession>A0A1G9ECH4</accession>
<dbReference type="PROSITE" id="PS51782">
    <property type="entry name" value="LYSM"/>
    <property type="match status" value="1"/>
</dbReference>
<dbReference type="SMART" id="SM00257">
    <property type="entry name" value="LysM"/>
    <property type="match status" value="1"/>
</dbReference>
<evidence type="ECO:0000313" key="4">
    <source>
        <dbReference type="Proteomes" id="UP000199202"/>
    </source>
</evidence>
<feature type="domain" description="LysM" evidence="2">
    <location>
        <begin position="486"/>
        <end position="535"/>
    </location>
</feature>
<dbReference type="CDD" id="cd00118">
    <property type="entry name" value="LysM"/>
    <property type="match status" value="1"/>
</dbReference>
<gene>
    <name evidence="3" type="ORF">SAMN05421869_118112</name>
</gene>
<dbReference type="Proteomes" id="UP000199202">
    <property type="component" value="Unassembled WGS sequence"/>
</dbReference>
<feature type="compositionally biased region" description="Gly residues" evidence="1">
    <location>
        <begin position="200"/>
        <end position="219"/>
    </location>
</feature>
<name>A0A1G9ECH4_9ACTN</name>
<feature type="compositionally biased region" description="Low complexity" evidence="1">
    <location>
        <begin position="132"/>
        <end position="148"/>
    </location>
</feature>